<dbReference type="EMBL" id="BKCJ010001485">
    <property type="protein sequence ID" value="GEU41800.1"/>
    <property type="molecule type" value="Genomic_DNA"/>
</dbReference>
<dbReference type="AlphaFoldDB" id="A0A6L2JYN9"/>
<name>A0A6L2JYN9_TANCI</name>
<accession>A0A6L2JYN9</accession>
<organism evidence="1">
    <name type="scientific">Tanacetum cinerariifolium</name>
    <name type="common">Dalmatian daisy</name>
    <name type="synonym">Chrysanthemum cinerariifolium</name>
    <dbReference type="NCBI Taxonomy" id="118510"/>
    <lineage>
        <taxon>Eukaryota</taxon>
        <taxon>Viridiplantae</taxon>
        <taxon>Streptophyta</taxon>
        <taxon>Embryophyta</taxon>
        <taxon>Tracheophyta</taxon>
        <taxon>Spermatophyta</taxon>
        <taxon>Magnoliopsida</taxon>
        <taxon>eudicotyledons</taxon>
        <taxon>Gunneridae</taxon>
        <taxon>Pentapetalae</taxon>
        <taxon>asterids</taxon>
        <taxon>campanulids</taxon>
        <taxon>Asterales</taxon>
        <taxon>Asteraceae</taxon>
        <taxon>Asteroideae</taxon>
        <taxon>Anthemideae</taxon>
        <taxon>Anthemidinae</taxon>
        <taxon>Tanacetum</taxon>
    </lineage>
</organism>
<evidence type="ECO:0000313" key="1">
    <source>
        <dbReference type="EMBL" id="GEU41800.1"/>
    </source>
</evidence>
<protein>
    <submittedName>
        <fullName evidence="1">Uncharacterized protein</fullName>
    </submittedName>
</protein>
<gene>
    <name evidence="1" type="ORF">Tci_013778</name>
</gene>
<sequence length="106" mass="11684">MKKVEPSSRSKAIKDIISIGSFMEALVLNRYVLSGSVETQGESSAVAASERMPYCDMGRLAFSQSNALEAGESYTEFVTQKNEILVYRNDKGKDELQVDILLACQP</sequence>
<comment type="caution">
    <text evidence="1">The sequence shown here is derived from an EMBL/GenBank/DDBJ whole genome shotgun (WGS) entry which is preliminary data.</text>
</comment>
<proteinExistence type="predicted"/>
<reference evidence="1" key="1">
    <citation type="journal article" date="2019" name="Sci. Rep.">
        <title>Draft genome of Tanacetum cinerariifolium, the natural source of mosquito coil.</title>
        <authorList>
            <person name="Yamashiro T."/>
            <person name="Shiraishi A."/>
            <person name="Satake H."/>
            <person name="Nakayama K."/>
        </authorList>
    </citation>
    <scope>NUCLEOTIDE SEQUENCE</scope>
</reference>